<keyword evidence="3" id="KW-1185">Reference proteome</keyword>
<accession>A0AAD8P9L4</accession>
<evidence type="ECO:0000313" key="3">
    <source>
        <dbReference type="Proteomes" id="UP001229421"/>
    </source>
</evidence>
<dbReference type="PANTHER" id="PTHR27003">
    <property type="entry name" value="OS07G0166700 PROTEIN"/>
    <property type="match status" value="1"/>
</dbReference>
<protein>
    <recommendedName>
        <fullName evidence="1">Protein kinase domain-containing protein</fullName>
    </recommendedName>
</protein>
<dbReference type="Gene3D" id="3.30.200.20">
    <property type="entry name" value="Phosphorylase Kinase, domain 1"/>
    <property type="match status" value="1"/>
</dbReference>
<evidence type="ECO:0000259" key="1">
    <source>
        <dbReference type="PROSITE" id="PS50011"/>
    </source>
</evidence>
<dbReference type="PROSITE" id="PS50011">
    <property type="entry name" value="PROTEIN_KINASE_DOM"/>
    <property type="match status" value="1"/>
</dbReference>
<reference evidence="2" key="1">
    <citation type="journal article" date="2023" name="bioRxiv">
        <title>Improved chromosome-level genome assembly for marigold (Tagetes erecta).</title>
        <authorList>
            <person name="Jiang F."/>
            <person name="Yuan L."/>
            <person name="Wang S."/>
            <person name="Wang H."/>
            <person name="Xu D."/>
            <person name="Wang A."/>
            <person name="Fan W."/>
        </authorList>
    </citation>
    <scope>NUCLEOTIDE SEQUENCE</scope>
    <source>
        <strain evidence="2">WSJ</strain>
        <tissue evidence="2">Leaf</tissue>
    </source>
</reference>
<dbReference type="Gene3D" id="1.10.510.10">
    <property type="entry name" value="Transferase(Phosphotransferase) domain 1"/>
    <property type="match status" value="3"/>
</dbReference>
<dbReference type="GO" id="GO:0004714">
    <property type="term" value="F:transmembrane receptor protein tyrosine kinase activity"/>
    <property type="evidence" value="ECO:0007669"/>
    <property type="project" value="InterPro"/>
</dbReference>
<dbReference type="InterPro" id="IPR011009">
    <property type="entry name" value="Kinase-like_dom_sf"/>
</dbReference>
<feature type="domain" description="Protein kinase" evidence="1">
    <location>
        <begin position="118"/>
        <end position="442"/>
    </location>
</feature>
<dbReference type="GO" id="GO:0005886">
    <property type="term" value="C:plasma membrane"/>
    <property type="evidence" value="ECO:0007669"/>
    <property type="project" value="TreeGrafter"/>
</dbReference>
<gene>
    <name evidence="2" type="ORF">QVD17_03255</name>
</gene>
<dbReference type="Proteomes" id="UP001229421">
    <property type="component" value="Unassembled WGS sequence"/>
</dbReference>
<dbReference type="SUPFAM" id="SSF56112">
    <property type="entry name" value="Protein kinase-like (PK-like)"/>
    <property type="match status" value="2"/>
</dbReference>
<dbReference type="PANTHER" id="PTHR27003:SF471">
    <property type="entry name" value="VASCULAR ENDOTHELIAL GROWTH FACTOR RECEPTOR 2 (VEGFR2)-RELATED"/>
    <property type="match status" value="1"/>
</dbReference>
<proteinExistence type="predicted"/>
<dbReference type="GO" id="GO:0005524">
    <property type="term" value="F:ATP binding"/>
    <property type="evidence" value="ECO:0007669"/>
    <property type="project" value="InterPro"/>
</dbReference>
<organism evidence="2 3">
    <name type="scientific">Tagetes erecta</name>
    <name type="common">African marigold</name>
    <dbReference type="NCBI Taxonomy" id="13708"/>
    <lineage>
        <taxon>Eukaryota</taxon>
        <taxon>Viridiplantae</taxon>
        <taxon>Streptophyta</taxon>
        <taxon>Embryophyta</taxon>
        <taxon>Tracheophyta</taxon>
        <taxon>Spermatophyta</taxon>
        <taxon>Magnoliopsida</taxon>
        <taxon>eudicotyledons</taxon>
        <taxon>Gunneridae</taxon>
        <taxon>Pentapetalae</taxon>
        <taxon>asterids</taxon>
        <taxon>campanulids</taxon>
        <taxon>Asterales</taxon>
        <taxon>Asteraceae</taxon>
        <taxon>Asteroideae</taxon>
        <taxon>Heliantheae alliance</taxon>
        <taxon>Tageteae</taxon>
        <taxon>Tagetes</taxon>
    </lineage>
</organism>
<dbReference type="InterPro" id="IPR000719">
    <property type="entry name" value="Prot_kinase_dom"/>
</dbReference>
<dbReference type="InterPro" id="IPR045272">
    <property type="entry name" value="ANXUR1/2-like"/>
</dbReference>
<name>A0AAD8P9L4_TARER</name>
<dbReference type="AlphaFoldDB" id="A0AAD8P9L4"/>
<dbReference type="GO" id="GO:0009506">
    <property type="term" value="C:plasmodesma"/>
    <property type="evidence" value="ECO:0007669"/>
    <property type="project" value="TreeGrafter"/>
</dbReference>
<sequence length="515" mass="59453">MLLEVLYGRKVTIEDVNRYRDRVNSHYEEGALDDMIDPNLKKQMLPESLSIFLNAAYFCLKEQSDQRRPDLYEIVKMLLKAFDVQWKHENLIRVESFAYLKIPLAEITLATNNFHYTYNILSMYGSVYKTDLNHVDKESGLTTQGENEGELPKKSVIIKRLSQFSNYDKTTKEFFAEIEMLTSCKNWEAKIADLGLSIIHYGNEGVSTINTNTLAGTQFYLDPEYARTGYCNEMDEKIIVYEHASKGSLDKYLNDTSFSWTKRLKTCIDIANGLKFLHGGALGQDLVIHRDLKSSIILLNKDWKAKICGFEHALTYPTNQEIDHVIDNVEGSRGYCDPSFHKTYLSSKEADIYSFGVILFEILCGSLACPEDFRDRSQFLDVLVKQHFEEAPLEEMVFEGIKEQIGPKSLATFGKIAFQCLLNDENERPTTDDVVVQLQKALEFQEVYEIREGKLHKKYKEISTITKNDIYNILSKGFLLEDDKLEVMRVLKHRTWNLEQSAQLVRKNDDDDHSE</sequence>
<comment type="caution">
    <text evidence="2">The sequence shown here is derived from an EMBL/GenBank/DDBJ whole genome shotgun (WGS) entry which is preliminary data.</text>
</comment>
<evidence type="ECO:0000313" key="2">
    <source>
        <dbReference type="EMBL" id="KAK1437464.1"/>
    </source>
</evidence>
<dbReference type="Pfam" id="PF00069">
    <property type="entry name" value="Pkinase"/>
    <property type="match status" value="1"/>
</dbReference>
<dbReference type="EMBL" id="JAUHHV010000001">
    <property type="protein sequence ID" value="KAK1437464.1"/>
    <property type="molecule type" value="Genomic_DNA"/>
</dbReference>